<evidence type="ECO:0000256" key="8">
    <source>
        <dbReference type="ARBA" id="ARBA00022912"/>
    </source>
</evidence>
<dbReference type="InterPro" id="IPR015655">
    <property type="entry name" value="PP2C"/>
</dbReference>
<proteinExistence type="inferred from homology"/>
<evidence type="ECO:0000256" key="3">
    <source>
        <dbReference type="ARBA" id="ARBA00006702"/>
    </source>
</evidence>
<comment type="cofactor">
    <cofactor evidence="2">
        <name>Mg(2+)</name>
        <dbReference type="ChEBI" id="CHEBI:18420"/>
    </cofactor>
</comment>
<evidence type="ECO:0000256" key="10">
    <source>
        <dbReference type="ARBA" id="ARBA00047761"/>
    </source>
</evidence>
<dbReference type="PROSITE" id="PS01032">
    <property type="entry name" value="PPM_1"/>
    <property type="match status" value="1"/>
</dbReference>
<sequence>MPFVVNAEAILHQSSFREANFRISVSSSVLACLLSISSMPSLWASRLVAEWCSRHGCHRQKYRLAASLPSASSPRSAFGTICSISRTTPTELERAAAQCCSGTETPTAGAWFMALLSPPPLQRPLRHSGAAVPRRTRRGYCSAIAVDAPSPLAGGVSGVRWGSSTLQGRRSEMEDDAVVCSEDLTGFTFAAVFDGHAGMSSVEFLRLEQNEDESGATATVMFVGTDALIISHVGDSSVVLSRNGKAEVLTSPHRPFGNNKVSLEEVKRIRAAGGWFKEDLVTSTPDIYHTHLGSDTEFILLASDGLWDYMKRSACSISQSKIL</sequence>
<dbReference type="InterPro" id="IPR000222">
    <property type="entry name" value="PP2C_BS"/>
</dbReference>
<dbReference type="AlphaFoldDB" id="A0A2I0AU63"/>
<dbReference type="Proteomes" id="UP000236161">
    <property type="component" value="Unassembled WGS sequence"/>
</dbReference>
<organism evidence="14 15">
    <name type="scientific">Apostasia shenzhenica</name>
    <dbReference type="NCBI Taxonomy" id="1088818"/>
    <lineage>
        <taxon>Eukaryota</taxon>
        <taxon>Viridiplantae</taxon>
        <taxon>Streptophyta</taxon>
        <taxon>Embryophyta</taxon>
        <taxon>Tracheophyta</taxon>
        <taxon>Spermatophyta</taxon>
        <taxon>Magnoliopsida</taxon>
        <taxon>Liliopsida</taxon>
        <taxon>Asparagales</taxon>
        <taxon>Orchidaceae</taxon>
        <taxon>Apostasioideae</taxon>
        <taxon>Apostasia</taxon>
    </lineage>
</organism>
<keyword evidence="9" id="KW-0464">Manganese</keyword>
<accession>A0A2I0AU63</accession>
<dbReference type="CDD" id="cd00143">
    <property type="entry name" value="PP2Cc"/>
    <property type="match status" value="1"/>
</dbReference>
<keyword evidence="8 12" id="KW-0904">Protein phosphatase</keyword>
<evidence type="ECO:0000256" key="5">
    <source>
        <dbReference type="ARBA" id="ARBA00022723"/>
    </source>
</evidence>
<keyword evidence="7" id="KW-0460">Magnesium</keyword>
<comment type="catalytic activity">
    <reaction evidence="11">
        <text>O-phospho-L-threonyl-[protein] + H2O = L-threonyl-[protein] + phosphate</text>
        <dbReference type="Rhea" id="RHEA:47004"/>
        <dbReference type="Rhea" id="RHEA-COMP:11060"/>
        <dbReference type="Rhea" id="RHEA-COMP:11605"/>
        <dbReference type="ChEBI" id="CHEBI:15377"/>
        <dbReference type="ChEBI" id="CHEBI:30013"/>
        <dbReference type="ChEBI" id="CHEBI:43474"/>
        <dbReference type="ChEBI" id="CHEBI:61977"/>
        <dbReference type="EC" id="3.1.3.16"/>
    </reaction>
</comment>
<evidence type="ECO:0000256" key="9">
    <source>
        <dbReference type="ARBA" id="ARBA00023211"/>
    </source>
</evidence>
<dbReference type="Pfam" id="PF00481">
    <property type="entry name" value="PP2C"/>
    <property type="match status" value="2"/>
</dbReference>
<dbReference type="Gene3D" id="3.60.40.10">
    <property type="entry name" value="PPM-type phosphatase domain"/>
    <property type="match status" value="2"/>
</dbReference>
<dbReference type="EC" id="3.1.3.16" evidence="4"/>
<evidence type="ECO:0000256" key="11">
    <source>
        <dbReference type="ARBA" id="ARBA00048336"/>
    </source>
</evidence>
<keyword evidence="6 12" id="KW-0378">Hydrolase</keyword>
<dbReference type="GO" id="GO:0046872">
    <property type="term" value="F:metal ion binding"/>
    <property type="evidence" value="ECO:0007669"/>
    <property type="project" value="UniProtKB-KW"/>
</dbReference>
<feature type="domain" description="PPM-type phosphatase" evidence="13">
    <location>
        <begin position="160"/>
        <end position="323"/>
    </location>
</feature>
<dbReference type="PANTHER" id="PTHR13832">
    <property type="entry name" value="PROTEIN PHOSPHATASE 2C"/>
    <property type="match status" value="1"/>
</dbReference>
<gene>
    <name evidence="14" type="primary">PPH1</name>
    <name evidence="14" type="ORF">AXF42_Ash001173</name>
</gene>
<evidence type="ECO:0000256" key="1">
    <source>
        <dbReference type="ARBA" id="ARBA00001936"/>
    </source>
</evidence>
<dbReference type="SMART" id="SM00332">
    <property type="entry name" value="PP2Cc"/>
    <property type="match status" value="1"/>
</dbReference>
<protein>
    <recommendedName>
        <fullName evidence="4">protein-serine/threonine phosphatase</fullName>
        <ecNumber evidence="4">3.1.3.16</ecNumber>
    </recommendedName>
</protein>
<evidence type="ECO:0000256" key="2">
    <source>
        <dbReference type="ARBA" id="ARBA00001946"/>
    </source>
</evidence>
<comment type="cofactor">
    <cofactor evidence="1">
        <name>Mn(2+)</name>
        <dbReference type="ChEBI" id="CHEBI:29035"/>
    </cofactor>
</comment>
<evidence type="ECO:0000313" key="14">
    <source>
        <dbReference type="EMBL" id="PKA59080.1"/>
    </source>
</evidence>
<dbReference type="InterPro" id="IPR036457">
    <property type="entry name" value="PPM-type-like_dom_sf"/>
</dbReference>
<keyword evidence="5" id="KW-0479">Metal-binding</keyword>
<dbReference type="STRING" id="1088818.A0A2I0AU63"/>
<evidence type="ECO:0000256" key="6">
    <source>
        <dbReference type="ARBA" id="ARBA00022801"/>
    </source>
</evidence>
<dbReference type="GO" id="GO:0004722">
    <property type="term" value="F:protein serine/threonine phosphatase activity"/>
    <property type="evidence" value="ECO:0007669"/>
    <property type="project" value="UniProtKB-EC"/>
</dbReference>
<evidence type="ECO:0000256" key="12">
    <source>
        <dbReference type="RuleBase" id="RU003465"/>
    </source>
</evidence>
<evidence type="ECO:0000256" key="4">
    <source>
        <dbReference type="ARBA" id="ARBA00013081"/>
    </source>
</evidence>
<dbReference type="EMBL" id="KZ451950">
    <property type="protein sequence ID" value="PKA59080.1"/>
    <property type="molecule type" value="Genomic_DNA"/>
</dbReference>
<name>A0A2I0AU63_9ASPA</name>
<comment type="catalytic activity">
    <reaction evidence="10">
        <text>O-phospho-L-seryl-[protein] + H2O = L-seryl-[protein] + phosphate</text>
        <dbReference type="Rhea" id="RHEA:20629"/>
        <dbReference type="Rhea" id="RHEA-COMP:9863"/>
        <dbReference type="Rhea" id="RHEA-COMP:11604"/>
        <dbReference type="ChEBI" id="CHEBI:15377"/>
        <dbReference type="ChEBI" id="CHEBI:29999"/>
        <dbReference type="ChEBI" id="CHEBI:43474"/>
        <dbReference type="ChEBI" id="CHEBI:83421"/>
        <dbReference type="EC" id="3.1.3.16"/>
    </reaction>
</comment>
<reference evidence="14 15" key="1">
    <citation type="journal article" date="2017" name="Nature">
        <title>The Apostasia genome and the evolution of orchids.</title>
        <authorList>
            <person name="Zhang G.Q."/>
            <person name="Liu K.W."/>
            <person name="Li Z."/>
            <person name="Lohaus R."/>
            <person name="Hsiao Y.Y."/>
            <person name="Niu S.C."/>
            <person name="Wang J.Y."/>
            <person name="Lin Y.C."/>
            <person name="Xu Q."/>
            <person name="Chen L.J."/>
            <person name="Yoshida K."/>
            <person name="Fujiwara S."/>
            <person name="Wang Z.W."/>
            <person name="Zhang Y.Q."/>
            <person name="Mitsuda N."/>
            <person name="Wang M."/>
            <person name="Liu G.H."/>
            <person name="Pecoraro L."/>
            <person name="Huang H.X."/>
            <person name="Xiao X.J."/>
            <person name="Lin M."/>
            <person name="Wu X.Y."/>
            <person name="Wu W.L."/>
            <person name="Chen Y.Y."/>
            <person name="Chang S.B."/>
            <person name="Sakamoto S."/>
            <person name="Ohme-Takagi M."/>
            <person name="Yagi M."/>
            <person name="Zeng S.J."/>
            <person name="Shen C.Y."/>
            <person name="Yeh C.M."/>
            <person name="Luo Y.B."/>
            <person name="Tsai W.C."/>
            <person name="Van de Peer Y."/>
            <person name="Liu Z.J."/>
        </authorList>
    </citation>
    <scope>NUCLEOTIDE SEQUENCE [LARGE SCALE GENOMIC DNA]</scope>
    <source>
        <strain evidence="15">cv. Shenzhen</strain>
        <tissue evidence="14">Stem</tissue>
    </source>
</reference>
<evidence type="ECO:0000313" key="15">
    <source>
        <dbReference type="Proteomes" id="UP000236161"/>
    </source>
</evidence>
<dbReference type="PROSITE" id="PS51746">
    <property type="entry name" value="PPM_2"/>
    <property type="match status" value="1"/>
</dbReference>
<evidence type="ECO:0000259" key="13">
    <source>
        <dbReference type="PROSITE" id="PS51746"/>
    </source>
</evidence>
<keyword evidence="15" id="KW-1185">Reference proteome</keyword>
<dbReference type="SUPFAM" id="SSF81606">
    <property type="entry name" value="PP2C-like"/>
    <property type="match status" value="1"/>
</dbReference>
<dbReference type="InterPro" id="IPR001932">
    <property type="entry name" value="PPM-type_phosphatase-like_dom"/>
</dbReference>
<evidence type="ECO:0000256" key="7">
    <source>
        <dbReference type="ARBA" id="ARBA00022842"/>
    </source>
</evidence>
<dbReference type="PANTHER" id="PTHR13832:SF589">
    <property type="entry name" value="[PYRUVATE DEHYDROGENASE [ACETYL-TRANSFERRING]]-PHOSPHATASE 2, MITOCHONDRIAL"/>
    <property type="match status" value="1"/>
</dbReference>
<comment type="similarity">
    <text evidence="3 12">Belongs to the PP2C family.</text>
</comment>
<dbReference type="OrthoDB" id="10264738at2759"/>